<feature type="transmembrane region" description="Helical" evidence="5">
    <location>
        <begin position="97"/>
        <end position="119"/>
    </location>
</feature>
<evidence type="ECO:0000313" key="8">
    <source>
        <dbReference type="Proteomes" id="UP001230426"/>
    </source>
</evidence>
<feature type="transmembrane region" description="Helical" evidence="5">
    <location>
        <begin position="265"/>
        <end position="283"/>
    </location>
</feature>
<dbReference type="PANTHER" id="PTHR23542">
    <property type="match status" value="1"/>
</dbReference>
<dbReference type="PANTHER" id="PTHR23542:SF1">
    <property type="entry name" value="MAJOR FACILITATOR SUPERFAMILY (MFS) PROFILE DOMAIN-CONTAINING PROTEIN"/>
    <property type="match status" value="1"/>
</dbReference>
<dbReference type="Gene3D" id="1.20.1250.20">
    <property type="entry name" value="MFS general substrate transporter like domains"/>
    <property type="match status" value="2"/>
</dbReference>
<evidence type="ECO:0000259" key="6">
    <source>
        <dbReference type="PROSITE" id="PS50850"/>
    </source>
</evidence>
<name>A0ABT9RJS7_9ACTN</name>
<evidence type="ECO:0000256" key="1">
    <source>
        <dbReference type="ARBA" id="ARBA00004651"/>
    </source>
</evidence>
<proteinExistence type="predicted"/>
<feature type="transmembrane region" description="Helical" evidence="5">
    <location>
        <begin position="352"/>
        <end position="371"/>
    </location>
</feature>
<feature type="transmembrane region" description="Helical" evidence="5">
    <location>
        <begin position="289"/>
        <end position="311"/>
    </location>
</feature>
<organism evidence="7 8">
    <name type="scientific">Streptosporangium brasiliense</name>
    <dbReference type="NCBI Taxonomy" id="47480"/>
    <lineage>
        <taxon>Bacteria</taxon>
        <taxon>Bacillati</taxon>
        <taxon>Actinomycetota</taxon>
        <taxon>Actinomycetes</taxon>
        <taxon>Streptosporangiales</taxon>
        <taxon>Streptosporangiaceae</taxon>
        <taxon>Streptosporangium</taxon>
    </lineage>
</organism>
<dbReference type="RefSeq" id="WP_306872567.1">
    <property type="nucleotide sequence ID" value="NZ_JAUSRB010000002.1"/>
</dbReference>
<feature type="transmembrane region" description="Helical" evidence="5">
    <location>
        <begin position="131"/>
        <end position="153"/>
    </location>
</feature>
<evidence type="ECO:0000256" key="5">
    <source>
        <dbReference type="SAM" id="Phobius"/>
    </source>
</evidence>
<feature type="domain" description="Major facilitator superfamily (MFS) profile" evidence="6">
    <location>
        <begin position="200"/>
        <end position="384"/>
    </location>
</feature>
<dbReference type="SUPFAM" id="SSF103473">
    <property type="entry name" value="MFS general substrate transporter"/>
    <property type="match status" value="1"/>
</dbReference>
<feature type="transmembrane region" description="Helical" evidence="5">
    <location>
        <begin position="201"/>
        <end position="222"/>
    </location>
</feature>
<feature type="transmembrane region" description="Helical" evidence="5">
    <location>
        <begin position="234"/>
        <end position="253"/>
    </location>
</feature>
<keyword evidence="8" id="KW-1185">Reference proteome</keyword>
<evidence type="ECO:0000313" key="7">
    <source>
        <dbReference type="EMBL" id="MDP9869076.1"/>
    </source>
</evidence>
<comment type="caution">
    <text evidence="7">The sequence shown here is derived from an EMBL/GenBank/DDBJ whole genome shotgun (WGS) entry which is preliminary data.</text>
</comment>
<comment type="subcellular location">
    <subcellularLocation>
        <location evidence="1">Cell membrane</location>
        <topology evidence="1">Multi-pass membrane protein</topology>
    </subcellularLocation>
</comment>
<dbReference type="EMBL" id="JAUSRB010000002">
    <property type="protein sequence ID" value="MDP9869076.1"/>
    <property type="molecule type" value="Genomic_DNA"/>
</dbReference>
<dbReference type="InterPro" id="IPR036259">
    <property type="entry name" value="MFS_trans_sf"/>
</dbReference>
<evidence type="ECO:0000256" key="4">
    <source>
        <dbReference type="ARBA" id="ARBA00023136"/>
    </source>
</evidence>
<gene>
    <name evidence="7" type="ORF">J2S55_008342</name>
</gene>
<dbReference type="InterPro" id="IPR011701">
    <property type="entry name" value="MFS"/>
</dbReference>
<evidence type="ECO:0000256" key="3">
    <source>
        <dbReference type="ARBA" id="ARBA00022989"/>
    </source>
</evidence>
<dbReference type="InterPro" id="IPR020846">
    <property type="entry name" value="MFS_dom"/>
</dbReference>
<dbReference type="Proteomes" id="UP001230426">
    <property type="component" value="Unassembled WGS sequence"/>
</dbReference>
<evidence type="ECO:0000256" key="2">
    <source>
        <dbReference type="ARBA" id="ARBA00022692"/>
    </source>
</evidence>
<keyword evidence="4 5" id="KW-0472">Membrane</keyword>
<feature type="transmembrane region" description="Helical" evidence="5">
    <location>
        <begin position="323"/>
        <end position="346"/>
    </location>
</feature>
<protein>
    <submittedName>
        <fullName evidence="7">MFS family arabinose efflux permease</fullName>
    </submittedName>
</protein>
<feature type="transmembrane region" description="Helical" evidence="5">
    <location>
        <begin position="72"/>
        <end position="91"/>
    </location>
</feature>
<reference evidence="7 8" key="1">
    <citation type="submission" date="2023-07" db="EMBL/GenBank/DDBJ databases">
        <title>Sequencing the genomes of 1000 actinobacteria strains.</title>
        <authorList>
            <person name="Klenk H.-P."/>
        </authorList>
    </citation>
    <scope>NUCLEOTIDE SEQUENCE [LARGE SCALE GENOMIC DNA]</scope>
    <source>
        <strain evidence="7 8">DSM 44109</strain>
    </source>
</reference>
<dbReference type="Pfam" id="PF07690">
    <property type="entry name" value="MFS_1"/>
    <property type="match status" value="2"/>
</dbReference>
<feature type="transmembrane region" description="Helical" evidence="5">
    <location>
        <begin position="37"/>
        <end position="60"/>
    </location>
</feature>
<sequence>MFNNRAVLHAFVAASVGRLSFSTIGLALLLATEQATGSFAVAGLALGVFGVASVAAPVKARLVDRLGVRRMLPLLAAGYAAALLLACYFDGLHVPAAAVAGLTAPPLGSTMRAIWAQLLPDPADRQRAYSLDAVVEEVLFAAGPLLVGAIVLWATPDTALVLCAGLMVVGTGTLVTSSAVPKPVTVKRDSHWAGPLRGRGFRVLVAVEFAVGLGCGPVEVAVAAKAEVAGQPAAVGYLLAAMAVGSAIGGLVWGRVKHGRRTSVILALLLTALTTSVAVASFVPSLPALGVVLAALGLASAPALVVAWLAADELAPETARLEANAWVTTAANLGVSFGAMLAGLVIQHSTAGLSLAGGAGVLALTTLAVAVSGRSLDRVIKPVS</sequence>
<dbReference type="PROSITE" id="PS50850">
    <property type="entry name" value="MFS"/>
    <property type="match status" value="1"/>
</dbReference>
<keyword evidence="2 5" id="KW-0812">Transmembrane</keyword>
<feature type="transmembrane region" description="Helical" evidence="5">
    <location>
        <begin position="7"/>
        <end position="31"/>
    </location>
</feature>
<keyword evidence="3 5" id="KW-1133">Transmembrane helix</keyword>
<feature type="transmembrane region" description="Helical" evidence="5">
    <location>
        <begin position="159"/>
        <end position="180"/>
    </location>
</feature>
<accession>A0ABT9RJS7</accession>